<dbReference type="InterPro" id="IPR011020">
    <property type="entry name" value="HTTM-like"/>
</dbReference>
<dbReference type="GO" id="GO:0015035">
    <property type="term" value="F:protein-disulfide reductase activity"/>
    <property type="evidence" value="ECO:0007669"/>
    <property type="project" value="InterPro"/>
</dbReference>
<evidence type="ECO:0000313" key="9">
    <source>
        <dbReference type="Proteomes" id="UP000008631"/>
    </source>
</evidence>
<reference evidence="8 9" key="2">
    <citation type="journal article" date="2011" name="Stand. Genomic Sci.">
        <title>Complete genome sequence of Isosphaera pallida type strain (IS1B).</title>
        <authorList>
            <consortium name="US DOE Joint Genome Institute (JGI-PGF)"/>
            <person name="Goker M."/>
            <person name="Cleland D."/>
            <person name="Saunders E."/>
            <person name="Lapidus A."/>
            <person name="Nolan M."/>
            <person name="Lucas S."/>
            <person name="Hammon N."/>
            <person name="Deshpande S."/>
            <person name="Cheng J.F."/>
            <person name="Tapia R."/>
            <person name="Han C."/>
            <person name="Goodwin L."/>
            <person name="Pitluck S."/>
            <person name="Liolios K."/>
            <person name="Pagani I."/>
            <person name="Ivanova N."/>
            <person name="Mavromatis K."/>
            <person name="Pati A."/>
            <person name="Chen A."/>
            <person name="Palaniappan K."/>
            <person name="Land M."/>
            <person name="Hauser L."/>
            <person name="Chang Y.J."/>
            <person name="Jeffries C.D."/>
            <person name="Detter J.C."/>
            <person name="Beck B."/>
            <person name="Woyke T."/>
            <person name="Bristow J."/>
            <person name="Eisen J.A."/>
            <person name="Markowitz V."/>
            <person name="Hugenholtz P."/>
            <person name="Kyrpides N.C."/>
            <person name="Klenk H.P."/>
        </authorList>
    </citation>
    <scope>NUCLEOTIDE SEQUENCE [LARGE SCALE GENOMIC DNA]</scope>
    <source>
        <strain evidence="9">ATCC 43644 / DSM 9630 / IS1B</strain>
    </source>
</reference>
<dbReference type="KEGG" id="ipa:Isop_3458"/>
<feature type="transmembrane region" description="Helical" evidence="6">
    <location>
        <begin position="37"/>
        <end position="55"/>
    </location>
</feature>
<dbReference type="STRING" id="575540.Isop_3458"/>
<evidence type="ECO:0000256" key="2">
    <source>
        <dbReference type="ARBA" id="ARBA00022692"/>
    </source>
</evidence>
<name>E8QWX6_ISOPI</name>
<dbReference type="EMBL" id="CP002353">
    <property type="protein sequence ID" value="ADV64015.1"/>
    <property type="molecule type" value="Genomic_DNA"/>
</dbReference>
<evidence type="ECO:0000259" key="7">
    <source>
        <dbReference type="SMART" id="SM00752"/>
    </source>
</evidence>
<dbReference type="HOGENOM" id="CLU_558697_0_0_0"/>
<dbReference type="PANTHER" id="PTHR39535">
    <property type="entry name" value="SPORULATION-DELAYING PROTEIN SDPB"/>
    <property type="match status" value="1"/>
</dbReference>
<dbReference type="AlphaFoldDB" id="E8QWX6"/>
<proteinExistence type="predicted"/>
<organism evidence="8 9">
    <name type="scientific">Isosphaera pallida (strain ATCC 43644 / DSM 9630 / IS1B)</name>
    <dbReference type="NCBI Taxonomy" id="575540"/>
    <lineage>
        <taxon>Bacteria</taxon>
        <taxon>Pseudomonadati</taxon>
        <taxon>Planctomycetota</taxon>
        <taxon>Planctomycetia</taxon>
        <taxon>Isosphaerales</taxon>
        <taxon>Isosphaeraceae</taxon>
        <taxon>Isosphaera</taxon>
    </lineage>
</organism>
<evidence type="ECO:0000313" key="8">
    <source>
        <dbReference type="EMBL" id="ADV64015.1"/>
    </source>
</evidence>
<dbReference type="InParanoid" id="E8QWX6"/>
<feature type="transmembrane region" description="Helical" evidence="6">
    <location>
        <begin position="94"/>
        <end position="114"/>
    </location>
</feature>
<evidence type="ECO:0000256" key="1">
    <source>
        <dbReference type="ARBA" id="ARBA00004127"/>
    </source>
</evidence>
<evidence type="ECO:0000256" key="4">
    <source>
        <dbReference type="ARBA" id="ARBA00023136"/>
    </source>
</evidence>
<evidence type="ECO:0000256" key="6">
    <source>
        <dbReference type="SAM" id="Phobius"/>
    </source>
</evidence>
<evidence type="ECO:0000256" key="3">
    <source>
        <dbReference type="ARBA" id="ARBA00022989"/>
    </source>
</evidence>
<feature type="domain" description="HTTM-like" evidence="7">
    <location>
        <begin position="28"/>
        <end position="323"/>
    </location>
</feature>
<dbReference type="InterPro" id="IPR052964">
    <property type="entry name" value="Sporulation_signal_mat"/>
</dbReference>
<evidence type="ECO:0000256" key="5">
    <source>
        <dbReference type="SAM" id="MobiDB-lite"/>
    </source>
</evidence>
<feature type="transmembrane region" description="Helical" evidence="6">
    <location>
        <begin position="286"/>
        <end position="304"/>
    </location>
</feature>
<keyword evidence="9" id="KW-1185">Reference proteome</keyword>
<protein>
    <submittedName>
        <fullName evidence="8">Thiol-disulfide oxidoreductase DCC</fullName>
    </submittedName>
</protein>
<comment type="subcellular location">
    <subcellularLocation>
        <location evidence="1">Endomembrane system</location>
        <topology evidence="1">Multi-pass membrane protein</topology>
    </subcellularLocation>
</comment>
<keyword evidence="4 6" id="KW-0472">Membrane</keyword>
<dbReference type="PANTHER" id="PTHR39535:SF2">
    <property type="entry name" value="HTTM DOMAIN-CONTAINING PROTEIN"/>
    <property type="match status" value="1"/>
</dbReference>
<sequence>MERLLSEPLNYLVRLGRSIARGWNQFFFQPADPTPLGLIRVVTGLLAFWNLWVYGLELDVFLADSGWLSKEAVRSLQPPGADWSWSFWFGVPDAWLRTVWVGCLVVTAMMTLGLFSRVTTLLTWIIVVSTVRRVPGLMFGFDQMLSTLCLYLAVSMASGQAVSLDRLIARWRAGRRLLAQRIGGKIATWPLPGGVPTPTVSANLGLRLIQLHLCVIYGMAGISKLQGGMWWTGTAVWPTWIDREFNAFDFTWLADHIWLINLATHATILSEIAYPFLIWNRPIRPLLLVTVAVMHVGIGVTLGLTEFALAMIAMNFAFLSGPWLRSLVAGLPERQPLYRVLYDGACPKCRAGMAFVSACDPAHVVQPIDLTAVNPATVQPELTPERCRGAMQVVRRDGRIFSGWDGVVKLAAIQPLAWPLAWIGRLPVIAQMGRRWYNRYAATRPRDETGAEIPCADDVCGLPTPNANANANANRPLSSRPPKATAQS</sequence>
<dbReference type="SMART" id="SM00752">
    <property type="entry name" value="HTTM"/>
    <property type="match status" value="1"/>
</dbReference>
<reference key="1">
    <citation type="submission" date="2010-11" db="EMBL/GenBank/DDBJ databases">
        <title>The complete sequence of chromosome of Isophaera pallida ATCC 43644.</title>
        <authorList>
            <consortium name="US DOE Joint Genome Institute (JGI-PGF)"/>
            <person name="Lucas S."/>
            <person name="Copeland A."/>
            <person name="Lapidus A."/>
            <person name="Bruce D."/>
            <person name="Goodwin L."/>
            <person name="Pitluck S."/>
            <person name="Kyrpides N."/>
            <person name="Mavromatis K."/>
            <person name="Pagani I."/>
            <person name="Ivanova N."/>
            <person name="Saunders E."/>
            <person name="Brettin T."/>
            <person name="Detter J.C."/>
            <person name="Han C."/>
            <person name="Tapia R."/>
            <person name="Land M."/>
            <person name="Hauser L."/>
            <person name="Markowitz V."/>
            <person name="Cheng J.-F."/>
            <person name="Hugenholtz P."/>
            <person name="Woyke T."/>
            <person name="Wu D."/>
            <person name="Eisen J.A."/>
        </authorList>
    </citation>
    <scope>NUCLEOTIDE SEQUENCE</scope>
    <source>
        <strain>ATCC 43644</strain>
    </source>
</reference>
<dbReference type="OrthoDB" id="128729at2"/>
<keyword evidence="2 6" id="KW-0812">Transmembrane</keyword>
<dbReference type="eggNOG" id="COG3011">
    <property type="taxonomic scope" value="Bacteria"/>
</dbReference>
<feature type="transmembrane region" description="Helical" evidence="6">
    <location>
        <begin position="257"/>
        <end position="279"/>
    </location>
</feature>
<accession>E8QWX6</accession>
<dbReference type="InterPro" id="IPR007263">
    <property type="entry name" value="DCC1-like"/>
</dbReference>
<dbReference type="Proteomes" id="UP000008631">
    <property type="component" value="Chromosome"/>
</dbReference>
<keyword evidence="3 6" id="KW-1133">Transmembrane helix</keyword>
<dbReference type="GO" id="GO:0012505">
    <property type="term" value="C:endomembrane system"/>
    <property type="evidence" value="ECO:0007669"/>
    <property type="project" value="UniProtKB-SubCell"/>
</dbReference>
<feature type="transmembrane region" description="Helical" evidence="6">
    <location>
        <begin position="214"/>
        <end position="237"/>
    </location>
</feature>
<feature type="region of interest" description="Disordered" evidence="5">
    <location>
        <begin position="464"/>
        <end position="488"/>
    </location>
</feature>
<gene>
    <name evidence="8" type="ordered locus">Isop_3458</name>
</gene>
<dbReference type="Pfam" id="PF04134">
    <property type="entry name" value="DCC1-like"/>
    <property type="match status" value="1"/>
</dbReference>